<keyword evidence="3 10" id="KW-1134">Transmembrane beta strand</keyword>
<evidence type="ECO:0000256" key="3">
    <source>
        <dbReference type="ARBA" id="ARBA00022452"/>
    </source>
</evidence>
<organism evidence="11 12">
    <name type="scientific">Alsobacter metallidurans</name>
    <dbReference type="NCBI Taxonomy" id="340221"/>
    <lineage>
        <taxon>Bacteria</taxon>
        <taxon>Pseudomonadati</taxon>
        <taxon>Pseudomonadota</taxon>
        <taxon>Alphaproteobacteria</taxon>
        <taxon>Hyphomicrobiales</taxon>
        <taxon>Alsobacteraceae</taxon>
        <taxon>Alsobacter</taxon>
    </lineage>
</organism>
<keyword evidence="8 10" id="KW-0472">Membrane</keyword>
<keyword evidence="6 10" id="KW-0406">Ion transport</keyword>
<evidence type="ECO:0000256" key="7">
    <source>
        <dbReference type="ARBA" id="ARBA00023114"/>
    </source>
</evidence>
<dbReference type="InterPro" id="IPR003684">
    <property type="entry name" value="Porin_alphabac"/>
</dbReference>
<feature type="signal peptide" evidence="10">
    <location>
        <begin position="1"/>
        <end position="22"/>
    </location>
</feature>
<dbReference type="SUPFAM" id="SSF56935">
    <property type="entry name" value="Porins"/>
    <property type="match status" value="1"/>
</dbReference>
<gene>
    <name evidence="11" type="ORF">GCM10007036_28870</name>
</gene>
<dbReference type="GO" id="GO:0006811">
    <property type="term" value="P:monoatomic ion transport"/>
    <property type="evidence" value="ECO:0007669"/>
    <property type="project" value="UniProtKB-KW"/>
</dbReference>
<comment type="domain">
    <text evidence="10">Consists of 16-stranded beta-barrel sheets, with large surface-exposed loops, that form a transmembrane pore at the center of each barrel. The pore is partially ocluded by a peptide loop that folds into the pore lumen.</text>
</comment>
<dbReference type="EMBL" id="BMES01000002">
    <property type="protein sequence ID" value="GGH23252.1"/>
    <property type="molecule type" value="Genomic_DNA"/>
</dbReference>
<comment type="similarity">
    <text evidence="1 10">Belongs to the alphaproteobacteria porin family.</text>
</comment>
<dbReference type="Pfam" id="PF02530">
    <property type="entry name" value="Porin_2"/>
    <property type="match status" value="1"/>
</dbReference>
<evidence type="ECO:0000313" key="11">
    <source>
        <dbReference type="EMBL" id="GGH23252.1"/>
    </source>
</evidence>
<keyword evidence="5 10" id="KW-0732">Signal</keyword>
<evidence type="ECO:0000256" key="6">
    <source>
        <dbReference type="ARBA" id="ARBA00023065"/>
    </source>
</evidence>
<dbReference type="GO" id="GO:0009279">
    <property type="term" value="C:cell outer membrane"/>
    <property type="evidence" value="ECO:0007669"/>
    <property type="project" value="UniProtKB-SubCell"/>
</dbReference>
<name>A0A917MKE8_9HYPH</name>
<keyword evidence="4 10" id="KW-0812">Transmembrane</keyword>
<evidence type="ECO:0000256" key="2">
    <source>
        <dbReference type="ARBA" id="ARBA00022448"/>
    </source>
</evidence>
<dbReference type="GO" id="GO:0046930">
    <property type="term" value="C:pore complex"/>
    <property type="evidence" value="ECO:0007669"/>
    <property type="project" value="UniProtKB-KW"/>
</dbReference>
<evidence type="ECO:0000256" key="9">
    <source>
        <dbReference type="ARBA" id="ARBA00023237"/>
    </source>
</evidence>
<keyword evidence="7 10" id="KW-0626">Porin</keyword>
<keyword evidence="2 10" id="KW-0813">Transport</keyword>
<comment type="caution">
    <text evidence="11">The sequence shown here is derived from an EMBL/GenBank/DDBJ whole genome shotgun (WGS) entry which is preliminary data.</text>
</comment>
<sequence length="464" mass="48906">MKLSSVLLSSATLLATGVAAQAADLPSKKSAPVEYVRVCSTYGAGFFYIPGTDTCIRIGGRARFEYQYNQPFERSNDVTGTRSVGRIYLDARNATEYGLLRAYVRYELHRRNGTLASGTGSRIGQAFVGTGDYTVAQTGVYLDRAFVQFGGLTAGRTQSFFEFYAGDLEFNGVTAGSALGPTNLLAYTATFGGGFSGTIAIEDGVERRQAISDPNLIGGGTGYTGYGGNSAPDVVANIRLDQAWGSAQFSGALHQVRMAGLAASAGYAPSTEYGFALNAGVKINLPMLAAGDALYLQGTYSKGASTYTTSNGFGFAKATFGVGAFRGNGPDAVVVANGGSGSLELTTQWGLTAALLHYWTPTVRQAVYGSYVKTDFSNAASAAGAKYSTTAANVTGNYFRDWNYWAVGSNVTWSPIKDLDIGLEVQYIKASGSSSLSVLKSDPVGKLVSSDSQIVTRVRIQRDF</sequence>
<feature type="chain" id="PRO_5038157218" description="Porin" evidence="10">
    <location>
        <begin position="23"/>
        <end position="464"/>
    </location>
</feature>
<dbReference type="AlphaFoldDB" id="A0A917MKE8"/>
<comment type="subcellular location">
    <subcellularLocation>
        <location evidence="10">Cell outer membrane</location>
        <topology evidence="10">Multi-pass membrane protein</topology>
    </subcellularLocation>
</comment>
<reference evidence="11" key="2">
    <citation type="submission" date="2020-09" db="EMBL/GenBank/DDBJ databases">
        <authorList>
            <person name="Sun Q."/>
            <person name="Zhou Y."/>
        </authorList>
    </citation>
    <scope>NUCLEOTIDE SEQUENCE</scope>
    <source>
        <strain evidence="11">CGMCC 1.12214</strain>
    </source>
</reference>
<reference evidence="11" key="1">
    <citation type="journal article" date="2014" name="Int. J. Syst. Evol. Microbiol.">
        <title>Complete genome sequence of Corynebacterium casei LMG S-19264T (=DSM 44701T), isolated from a smear-ripened cheese.</title>
        <authorList>
            <consortium name="US DOE Joint Genome Institute (JGI-PGF)"/>
            <person name="Walter F."/>
            <person name="Albersmeier A."/>
            <person name="Kalinowski J."/>
            <person name="Ruckert C."/>
        </authorList>
    </citation>
    <scope>NUCLEOTIDE SEQUENCE</scope>
    <source>
        <strain evidence="11">CGMCC 1.12214</strain>
    </source>
</reference>
<evidence type="ECO:0000256" key="5">
    <source>
        <dbReference type="ARBA" id="ARBA00022729"/>
    </source>
</evidence>
<evidence type="ECO:0000256" key="4">
    <source>
        <dbReference type="ARBA" id="ARBA00022692"/>
    </source>
</evidence>
<dbReference type="Proteomes" id="UP000603912">
    <property type="component" value="Unassembled WGS sequence"/>
</dbReference>
<keyword evidence="12" id="KW-1185">Reference proteome</keyword>
<keyword evidence="9 10" id="KW-0998">Cell outer membrane</keyword>
<proteinExistence type="inferred from homology"/>
<evidence type="ECO:0000256" key="10">
    <source>
        <dbReference type="RuleBase" id="RU364005"/>
    </source>
</evidence>
<dbReference type="RefSeq" id="WP_188518436.1">
    <property type="nucleotide sequence ID" value="NZ_BMES01000002.1"/>
</dbReference>
<evidence type="ECO:0000256" key="8">
    <source>
        <dbReference type="ARBA" id="ARBA00023136"/>
    </source>
</evidence>
<evidence type="ECO:0000313" key="12">
    <source>
        <dbReference type="Proteomes" id="UP000603912"/>
    </source>
</evidence>
<dbReference type="GO" id="GO:0015288">
    <property type="term" value="F:porin activity"/>
    <property type="evidence" value="ECO:0007669"/>
    <property type="project" value="UniProtKB-KW"/>
</dbReference>
<accession>A0A917MKE8</accession>
<comment type="function">
    <text evidence="10">Forms passive diffusion pores that allow small molecular weight hydrophilic materials across the outer membrane.</text>
</comment>
<evidence type="ECO:0000256" key="1">
    <source>
        <dbReference type="ARBA" id="ARBA00009521"/>
    </source>
</evidence>
<protein>
    <recommendedName>
        <fullName evidence="10">Porin</fullName>
    </recommendedName>
</protein>